<dbReference type="SUPFAM" id="SSF75708">
    <property type="entry name" value="Chemotaxis phosphatase CheZ"/>
    <property type="match status" value="1"/>
</dbReference>
<evidence type="ECO:0000256" key="1">
    <source>
        <dbReference type="SAM" id="MobiDB-lite"/>
    </source>
</evidence>
<comment type="caution">
    <text evidence="2">The sequence shown here is derived from an EMBL/GenBank/DDBJ whole genome shotgun (WGS) entry which is preliminary data.</text>
</comment>
<sequence>MAEGQARPATGSPGGGGQEDYAKIETALQKTPRGRWFLAEYARRNRNADTALVLTAMERLERVVKGSAGAGPVSPPETAQAKTSLAEAFPLARMKQDAEIAVQDIAAMEQASKDAATDILLATEAIQDFSWEMRDKGIDRKTCETIERHTADIYAACSFQDVVYQRKENALHLLRLMAETLEAALGAGRRSARQSAAPSTAPETSFEGAPPVDVAPALDASAPELEIPISAEFVADETGSVGGAEHHAPAPAEATQPSEPETAAPSRPQTPEARPAPQRPAAKGTGGPSPVDTALSRLDDTRLAVLFG</sequence>
<dbReference type="EMBL" id="JBHTJO010000001">
    <property type="protein sequence ID" value="MFD0987660.1"/>
    <property type="molecule type" value="Genomic_DNA"/>
</dbReference>
<dbReference type="Proteomes" id="UP001597102">
    <property type="component" value="Unassembled WGS sequence"/>
</dbReference>
<name>A0ABW3JB47_9HYPH</name>
<feature type="compositionally biased region" description="Low complexity" evidence="1">
    <location>
        <begin position="192"/>
        <end position="201"/>
    </location>
</feature>
<reference evidence="3" key="1">
    <citation type="journal article" date="2019" name="Int. J. Syst. Evol. Microbiol.">
        <title>The Global Catalogue of Microorganisms (GCM) 10K type strain sequencing project: providing services to taxonomists for standard genome sequencing and annotation.</title>
        <authorList>
            <consortium name="The Broad Institute Genomics Platform"/>
            <consortium name="The Broad Institute Genome Sequencing Center for Infectious Disease"/>
            <person name="Wu L."/>
            <person name="Ma J."/>
        </authorList>
    </citation>
    <scope>NUCLEOTIDE SEQUENCE [LARGE SCALE GENOMIC DNA]</scope>
    <source>
        <strain evidence="3">CCUG 61697</strain>
    </source>
</reference>
<feature type="region of interest" description="Disordered" evidence="1">
    <location>
        <begin position="1"/>
        <end position="22"/>
    </location>
</feature>
<feature type="compositionally biased region" description="Low complexity" evidence="1">
    <location>
        <begin position="267"/>
        <end position="282"/>
    </location>
</feature>
<feature type="region of interest" description="Disordered" evidence="1">
    <location>
        <begin position="192"/>
        <end position="215"/>
    </location>
</feature>
<evidence type="ECO:0000313" key="2">
    <source>
        <dbReference type="EMBL" id="MFD0987660.1"/>
    </source>
</evidence>
<gene>
    <name evidence="2" type="ORF">ACFQ2F_11190</name>
</gene>
<accession>A0ABW3JB47</accession>
<proteinExistence type="predicted"/>
<feature type="region of interest" description="Disordered" evidence="1">
    <location>
        <begin position="239"/>
        <end position="300"/>
    </location>
</feature>
<protein>
    <submittedName>
        <fullName evidence="2">Uncharacterized protein</fullName>
    </submittedName>
</protein>
<dbReference type="RefSeq" id="WP_379089861.1">
    <property type="nucleotide sequence ID" value="NZ_JBHTJO010000001.1"/>
</dbReference>
<organism evidence="2 3">
    <name type="scientific">Methyloligella solikamskensis</name>
    <dbReference type="NCBI Taxonomy" id="1177756"/>
    <lineage>
        <taxon>Bacteria</taxon>
        <taxon>Pseudomonadati</taxon>
        <taxon>Pseudomonadota</taxon>
        <taxon>Alphaproteobacteria</taxon>
        <taxon>Hyphomicrobiales</taxon>
        <taxon>Hyphomicrobiaceae</taxon>
        <taxon>Methyloligella</taxon>
    </lineage>
</organism>
<keyword evidence="3" id="KW-1185">Reference proteome</keyword>
<evidence type="ECO:0000313" key="3">
    <source>
        <dbReference type="Proteomes" id="UP001597102"/>
    </source>
</evidence>